<dbReference type="Pfam" id="PF08711">
    <property type="entry name" value="Med26"/>
    <property type="match status" value="1"/>
</dbReference>
<dbReference type="InterPro" id="IPR017923">
    <property type="entry name" value="TFIIS_N"/>
</dbReference>
<dbReference type="GO" id="GO:0009742">
    <property type="term" value="P:brassinosteroid mediated signaling pathway"/>
    <property type="evidence" value="ECO:0007669"/>
    <property type="project" value="InterPro"/>
</dbReference>
<protein>
    <recommendedName>
        <fullName evidence="3">TFIIS N-terminal domain-containing protein</fullName>
    </recommendedName>
</protein>
<dbReference type="AlphaFoldDB" id="A0A2G5F152"/>
<dbReference type="Proteomes" id="UP000230069">
    <property type="component" value="Unassembled WGS sequence"/>
</dbReference>
<proteinExistence type="predicted"/>
<keyword evidence="1" id="KW-0539">Nucleus</keyword>
<dbReference type="OrthoDB" id="21124at2759"/>
<evidence type="ECO:0000256" key="1">
    <source>
        <dbReference type="PROSITE-ProRule" id="PRU00649"/>
    </source>
</evidence>
<dbReference type="PROSITE" id="PS51319">
    <property type="entry name" value="TFIIS_N"/>
    <property type="match status" value="1"/>
</dbReference>
<evidence type="ECO:0000259" key="3">
    <source>
        <dbReference type="PROSITE" id="PS51319"/>
    </source>
</evidence>
<dbReference type="PANTHER" id="PTHR47350:SF4">
    <property type="entry name" value="PROTEIN IWS1 HOMOLOG 1"/>
    <property type="match status" value="1"/>
</dbReference>
<dbReference type="GO" id="GO:0005634">
    <property type="term" value="C:nucleus"/>
    <property type="evidence" value="ECO:0007669"/>
    <property type="project" value="UniProtKB-SubCell"/>
</dbReference>
<dbReference type="InParanoid" id="A0A2G5F152"/>
<dbReference type="InterPro" id="IPR035441">
    <property type="entry name" value="TFIIS/LEDGF_dom_sf"/>
</dbReference>
<accession>A0A2G5F152</accession>
<comment type="subcellular location">
    <subcellularLocation>
        <location evidence="1">Nucleus</location>
    </subcellularLocation>
</comment>
<gene>
    <name evidence="4" type="ORF">AQUCO_00300911v1</name>
</gene>
<keyword evidence="5" id="KW-1185">Reference proteome</keyword>
<feature type="domain" description="TFIIS N-terminal" evidence="3">
    <location>
        <begin position="145"/>
        <end position="228"/>
    </location>
</feature>
<dbReference type="STRING" id="218851.A0A2G5F152"/>
<feature type="region of interest" description="Disordered" evidence="2">
    <location>
        <begin position="275"/>
        <end position="307"/>
    </location>
</feature>
<feature type="compositionally biased region" description="Polar residues" evidence="2">
    <location>
        <begin position="280"/>
        <end position="295"/>
    </location>
</feature>
<name>A0A2G5F152_AQUCA</name>
<organism evidence="4 5">
    <name type="scientific">Aquilegia coerulea</name>
    <name type="common">Rocky mountain columbine</name>
    <dbReference type="NCBI Taxonomy" id="218851"/>
    <lineage>
        <taxon>Eukaryota</taxon>
        <taxon>Viridiplantae</taxon>
        <taxon>Streptophyta</taxon>
        <taxon>Embryophyta</taxon>
        <taxon>Tracheophyta</taxon>
        <taxon>Spermatophyta</taxon>
        <taxon>Magnoliopsida</taxon>
        <taxon>Ranunculales</taxon>
        <taxon>Ranunculaceae</taxon>
        <taxon>Thalictroideae</taxon>
        <taxon>Aquilegia</taxon>
    </lineage>
</organism>
<feature type="region of interest" description="Disordered" evidence="2">
    <location>
        <begin position="22"/>
        <end position="42"/>
    </location>
</feature>
<evidence type="ECO:0000313" key="4">
    <source>
        <dbReference type="EMBL" id="PIA61699.1"/>
    </source>
</evidence>
<evidence type="ECO:0000256" key="2">
    <source>
        <dbReference type="SAM" id="MobiDB-lite"/>
    </source>
</evidence>
<dbReference type="GO" id="GO:0032784">
    <property type="term" value="P:regulation of DNA-templated transcription elongation"/>
    <property type="evidence" value="ECO:0007669"/>
    <property type="project" value="InterPro"/>
</dbReference>
<dbReference type="InterPro" id="IPR044204">
    <property type="entry name" value="IWS1/2"/>
</dbReference>
<dbReference type="EMBL" id="KZ305020">
    <property type="protein sequence ID" value="PIA61699.1"/>
    <property type="molecule type" value="Genomic_DNA"/>
</dbReference>
<reference evidence="4 5" key="1">
    <citation type="submission" date="2017-09" db="EMBL/GenBank/DDBJ databases">
        <title>WGS assembly of Aquilegia coerulea Goldsmith.</title>
        <authorList>
            <person name="Hodges S."/>
            <person name="Kramer E."/>
            <person name="Nordborg M."/>
            <person name="Tomkins J."/>
            <person name="Borevitz J."/>
            <person name="Derieg N."/>
            <person name="Yan J."/>
            <person name="Mihaltcheva S."/>
            <person name="Hayes R.D."/>
            <person name="Rokhsar D."/>
        </authorList>
    </citation>
    <scope>NUCLEOTIDE SEQUENCE [LARGE SCALE GENOMIC DNA]</scope>
    <source>
        <strain evidence="5">cv. Goldsmith</strain>
    </source>
</reference>
<evidence type="ECO:0000313" key="5">
    <source>
        <dbReference type="Proteomes" id="UP000230069"/>
    </source>
</evidence>
<dbReference type="Gene3D" id="1.20.930.10">
    <property type="entry name" value="Conserved domain common to transcription factors TFIIS, elongin A, CRSP70"/>
    <property type="match status" value="1"/>
</dbReference>
<sequence length="359" mass="41092">MANNQEEEEVVSVVDSQVVNTCKRKLPSKQGEGDHPVKKEKKMVRQKVIIDDEVEALFNMGRKKKRIRTSNSDDHDDDDEKTRLAQISMLVEGVIAELEVAAEEDAELNRKSQPAVNKLKKVPLLTQFLSNKHLQLEFLDHGVLCVLKKWLEPLPDGSLPNVSVRTVILQILSEYPIDLKLYDRINQLKKSGLGKVIMFLSRSDEETTCNKKIARDLVNKWSRPIFSISAQYDQDMKNRANEEAEKRSLALYRSSMKPASTKPCGGMTLYRDDDLDFSEGTKSGQPSSTSIQQDVSRPEPLPMDFIVRPPSKINLDMVRERAKQREKDQVQQRIQKKLQRLKSRRRHAAPSIKAFPIYV</sequence>
<dbReference type="PANTHER" id="PTHR47350">
    <property type="entry name" value="PROTEIN IWS1 HOMOLOG 1"/>
    <property type="match status" value="1"/>
</dbReference>